<dbReference type="GO" id="GO:0008757">
    <property type="term" value="F:S-adenosylmethionine-dependent methyltransferase activity"/>
    <property type="evidence" value="ECO:0007669"/>
    <property type="project" value="InterPro"/>
</dbReference>
<dbReference type="Pfam" id="PF08241">
    <property type="entry name" value="Methyltransf_11"/>
    <property type="match status" value="1"/>
</dbReference>
<dbReference type="PANTHER" id="PTHR43464">
    <property type="entry name" value="METHYLTRANSFERASE"/>
    <property type="match status" value="1"/>
</dbReference>
<dbReference type="EC" id="2.1.1.163" evidence="2"/>
<evidence type="ECO:0000313" key="2">
    <source>
        <dbReference type="EMBL" id="CAG7614472.1"/>
    </source>
</evidence>
<dbReference type="EMBL" id="CAJVAS010000005">
    <property type="protein sequence ID" value="CAG7614472.1"/>
    <property type="molecule type" value="Genomic_DNA"/>
</dbReference>
<comment type="caution">
    <text evidence="2">The sequence shown here is derived from an EMBL/GenBank/DDBJ whole genome shotgun (WGS) entry which is preliminary data.</text>
</comment>
<accession>A0A916K052</accession>
<dbReference type="PANTHER" id="PTHR43464:SF94">
    <property type="entry name" value="MALONYL-[ACYL-CARRIER PROTEIN] O-METHYLTRANSFERASE"/>
    <property type="match status" value="1"/>
</dbReference>
<evidence type="ECO:0000259" key="1">
    <source>
        <dbReference type="Pfam" id="PF08241"/>
    </source>
</evidence>
<sequence>MNWTESSIRLADAQAQKWDENNELWKQGPRAELLQFFYDFAPAPGLKVLDLGCGPGESSRLMKERGYEAVGVDQSPKMIEAALKREVEAYISDCDPLPFADGAFDGVFACTSLEWSEQPHKVVKEIARVVKPGGFVVAVTLGPSVTPRKAAYRRLYGEPVVHNSMMPWELRSLLEEHGFACKDMRGAYSRQADGPDERAIALLQANWVHQASIAALWAFGMIKQ</sequence>
<dbReference type="CDD" id="cd02440">
    <property type="entry name" value="AdoMet_MTases"/>
    <property type="match status" value="1"/>
</dbReference>
<keyword evidence="2" id="KW-0489">Methyltransferase</keyword>
<dbReference type="GO" id="GO:0043770">
    <property type="term" value="F:demethylmenaquinone methyltransferase activity"/>
    <property type="evidence" value="ECO:0007669"/>
    <property type="project" value="UniProtKB-EC"/>
</dbReference>
<proteinExistence type="predicted"/>
<reference evidence="2" key="1">
    <citation type="submission" date="2021-06" db="EMBL/GenBank/DDBJ databases">
        <authorList>
            <person name="Criscuolo A."/>
        </authorList>
    </citation>
    <scope>NUCLEOTIDE SEQUENCE</scope>
    <source>
        <strain evidence="2">CIP111600</strain>
    </source>
</reference>
<dbReference type="AlphaFoldDB" id="A0A916K052"/>
<organism evidence="2 3">
    <name type="scientific">Paenibacillus solanacearum</name>
    <dbReference type="NCBI Taxonomy" id="2048548"/>
    <lineage>
        <taxon>Bacteria</taxon>
        <taxon>Bacillati</taxon>
        <taxon>Bacillota</taxon>
        <taxon>Bacilli</taxon>
        <taxon>Bacillales</taxon>
        <taxon>Paenibacillaceae</taxon>
        <taxon>Paenibacillus</taxon>
    </lineage>
</organism>
<dbReference type="Proteomes" id="UP000693672">
    <property type="component" value="Unassembled WGS sequence"/>
</dbReference>
<dbReference type="GO" id="GO:0032259">
    <property type="term" value="P:methylation"/>
    <property type="evidence" value="ECO:0007669"/>
    <property type="project" value="UniProtKB-KW"/>
</dbReference>
<name>A0A916K052_9BACL</name>
<evidence type="ECO:0000313" key="3">
    <source>
        <dbReference type="Proteomes" id="UP000693672"/>
    </source>
</evidence>
<dbReference type="RefSeq" id="WP_218091508.1">
    <property type="nucleotide sequence ID" value="NZ_CAJVAS010000005.1"/>
</dbReference>
<feature type="domain" description="Methyltransferase type 11" evidence="1">
    <location>
        <begin position="49"/>
        <end position="137"/>
    </location>
</feature>
<protein>
    <submittedName>
        <fullName evidence="2">2-methoxy-6-polyprenyl-1,4-benzoquinol methylase, mitochondrial</fullName>
        <ecNumber evidence="2">2.1.1.163</ecNumber>
    </submittedName>
</protein>
<keyword evidence="3" id="KW-1185">Reference proteome</keyword>
<dbReference type="InterPro" id="IPR013216">
    <property type="entry name" value="Methyltransf_11"/>
</dbReference>
<gene>
    <name evidence="2" type="primary">COQ5_2</name>
    <name evidence="2" type="ORF">PAESOLCIP111_01712</name>
</gene>
<keyword evidence="2" id="KW-0808">Transferase</keyword>